<keyword evidence="8" id="KW-1185">Reference proteome</keyword>
<comment type="caution">
    <text evidence="7">The sequence shown here is derived from an EMBL/GenBank/DDBJ whole genome shotgun (WGS) entry which is preliminary data.</text>
</comment>
<keyword evidence="5" id="KW-0560">Oxidoreductase</keyword>
<dbReference type="SUPFAM" id="SSF56176">
    <property type="entry name" value="FAD-binding/transporter-associated domain-like"/>
    <property type="match status" value="1"/>
</dbReference>
<keyword evidence="4" id="KW-0274">FAD</keyword>
<dbReference type="Gene3D" id="3.30.43.10">
    <property type="entry name" value="Uridine Diphospho-n-acetylenolpyruvylglucosamine Reductase, domain 2"/>
    <property type="match status" value="1"/>
</dbReference>
<dbReference type="PROSITE" id="PS00862">
    <property type="entry name" value="OX2_COVAL_FAD"/>
    <property type="match status" value="1"/>
</dbReference>
<comment type="similarity">
    <text evidence="2">Belongs to the oxygen-dependent FAD-linked oxidoreductase family.</text>
</comment>
<dbReference type="InterPro" id="IPR036318">
    <property type="entry name" value="FAD-bd_PCMH-like_sf"/>
</dbReference>
<dbReference type="InterPro" id="IPR016166">
    <property type="entry name" value="FAD-bd_PCMH"/>
</dbReference>
<proteinExistence type="inferred from homology"/>
<evidence type="ECO:0000313" key="8">
    <source>
        <dbReference type="Proteomes" id="UP001500979"/>
    </source>
</evidence>
<dbReference type="Pfam" id="PF08031">
    <property type="entry name" value="BBE"/>
    <property type="match status" value="1"/>
</dbReference>
<dbReference type="Gene3D" id="3.30.465.10">
    <property type="match status" value="1"/>
</dbReference>
<name>A0ABN3VBR6_9PSEU</name>
<dbReference type="InterPro" id="IPR006094">
    <property type="entry name" value="Oxid_FAD_bind_N"/>
</dbReference>
<dbReference type="Pfam" id="PF01565">
    <property type="entry name" value="FAD_binding_4"/>
    <property type="match status" value="1"/>
</dbReference>
<evidence type="ECO:0000256" key="5">
    <source>
        <dbReference type="ARBA" id="ARBA00023002"/>
    </source>
</evidence>
<gene>
    <name evidence="7" type="ORF">GCM10010470_25200</name>
</gene>
<dbReference type="EMBL" id="BAAAUX010000012">
    <property type="protein sequence ID" value="GAA2789568.1"/>
    <property type="molecule type" value="Genomic_DNA"/>
</dbReference>
<evidence type="ECO:0000313" key="7">
    <source>
        <dbReference type="EMBL" id="GAA2789568.1"/>
    </source>
</evidence>
<dbReference type="InterPro" id="IPR016169">
    <property type="entry name" value="FAD-bd_PCMH_sub2"/>
</dbReference>
<dbReference type="InterPro" id="IPR016167">
    <property type="entry name" value="FAD-bd_PCMH_sub1"/>
</dbReference>
<evidence type="ECO:0000259" key="6">
    <source>
        <dbReference type="PROSITE" id="PS51387"/>
    </source>
</evidence>
<organism evidence="7 8">
    <name type="scientific">Saccharopolyspora taberi</name>
    <dbReference type="NCBI Taxonomy" id="60895"/>
    <lineage>
        <taxon>Bacteria</taxon>
        <taxon>Bacillati</taxon>
        <taxon>Actinomycetota</taxon>
        <taxon>Actinomycetes</taxon>
        <taxon>Pseudonocardiales</taxon>
        <taxon>Pseudonocardiaceae</taxon>
        <taxon>Saccharopolyspora</taxon>
    </lineage>
</organism>
<evidence type="ECO:0000256" key="1">
    <source>
        <dbReference type="ARBA" id="ARBA00001974"/>
    </source>
</evidence>
<protein>
    <submittedName>
        <fullName evidence="7">FAD-binding oxidoreductase</fullName>
    </submittedName>
</protein>
<evidence type="ECO:0000256" key="2">
    <source>
        <dbReference type="ARBA" id="ARBA00005466"/>
    </source>
</evidence>
<dbReference type="InterPro" id="IPR050416">
    <property type="entry name" value="FAD-linked_Oxidoreductase"/>
</dbReference>
<dbReference type="Proteomes" id="UP001500979">
    <property type="component" value="Unassembled WGS sequence"/>
</dbReference>
<accession>A0ABN3VBR6</accession>
<comment type="cofactor">
    <cofactor evidence="1">
        <name>FAD</name>
        <dbReference type="ChEBI" id="CHEBI:57692"/>
    </cofactor>
</comment>
<feature type="domain" description="FAD-binding PCMH-type" evidence="6">
    <location>
        <begin position="36"/>
        <end position="204"/>
    </location>
</feature>
<dbReference type="InterPro" id="IPR006093">
    <property type="entry name" value="Oxy_OxRdtase_FAD_BS"/>
</dbReference>
<dbReference type="Gene3D" id="3.40.462.20">
    <property type="match status" value="1"/>
</dbReference>
<reference evidence="7 8" key="1">
    <citation type="journal article" date="2019" name="Int. J. Syst. Evol. Microbiol.">
        <title>The Global Catalogue of Microorganisms (GCM) 10K type strain sequencing project: providing services to taxonomists for standard genome sequencing and annotation.</title>
        <authorList>
            <consortium name="The Broad Institute Genomics Platform"/>
            <consortium name="The Broad Institute Genome Sequencing Center for Infectious Disease"/>
            <person name="Wu L."/>
            <person name="Ma J."/>
        </authorList>
    </citation>
    <scope>NUCLEOTIDE SEQUENCE [LARGE SCALE GENOMIC DNA]</scope>
    <source>
        <strain evidence="7 8">JCM 9383</strain>
    </source>
</reference>
<dbReference type="PANTHER" id="PTHR42973:SF39">
    <property type="entry name" value="FAD-BINDING PCMH-TYPE DOMAIN-CONTAINING PROTEIN"/>
    <property type="match status" value="1"/>
</dbReference>
<dbReference type="InterPro" id="IPR012951">
    <property type="entry name" value="BBE"/>
</dbReference>
<evidence type="ECO:0000256" key="3">
    <source>
        <dbReference type="ARBA" id="ARBA00022630"/>
    </source>
</evidence>
<dbReference type="PROSITE" id="PS51387">
    <property type="entry name" value="FAD_PCMH"/>
    <property type="match status" value="1"/>
</dbReference>
<dbReference type="PANTHER" id="PTHR42973">
    <property type="entry name" value="BINDING OXIDOREDUCTASE, PUTATIVE (AFU_ORTHOLOGUE AFUA_1G17690)-RELATED"/>
    <property type="match status" value="1"/>
</dbReference>
<sequence>MTSDGVAELRSKVRGEVLLAGDDGYDDQRSGWNLTIEHRPAVIVVAESADDVAHAVRYAAAEGLPVGVQSTGHGVSVPAEGALLINTRKLTELSVDPVARTAKLGAGLRWADVLPATAEHGLAPLCGSSDQVGVMGYLTGGGLPVTGRTFGFSASHVRELELITADGVQRTLSPTSNPDLFWAVRGGKSNFGVVVSATIDLVPQARLYGGAFRYPGDKCEAVLRTYAEWAREQPEEMTSSIILLRFPEMDRVPDHLRGRFLLNVRIVFTGSEEEGRRLVEPFRALEPENDSVEERPYTRIAEIYEEPHRATPAHIRTALLDDVDDETVDALLEIAGPGVELPFGGLELRQLGGALARPADRPSAVGSRGEGYHLFLSNPAWPEDAEIRHQAQQKILDGLSRWDSGKLLPGFMFNYAATPEDVRRAYDAEDFARLSALKAEHDPGNLFRINHNIPPQHG</sequence>
<dbReference type="RefSeq" id="WP_344679798.1">
    <property type="nucleotide sequence ID" value="NZ_BAAAUX010000012.1"/>
</dbReference>
<evidence type="ECO:0000256" key="4">
    <source>
        <dbReference type="ARBA" id="ARBA00022827"/>
    </source>
</evidence>
<keyword evidence="3" id="KW-0285">Flavoprotein</keyword>